<protein>
    <submittedName>
        <fullName evidence="2">Uncharacterized protein</fullName>
    </submittedName>
</protein>
<evidence type="ECO:0000313" key="2">
    <source>
        <dbReference type="EMBL" id="KAF2862063.1"/>
    </source>
</evidence>
<keyword evidence="3" id="KW-1185">Reference proteome</keyword>
<organism evidence="2 3">
    <name type="scientific">Piedraia hortae CBS 480.64</name>
    <dbReference type="NCBI Taxonomy" id="1314780"/>
    <lineage>
        <taxon>Eukaryota</taxon>
        <taxon>Fungi</taxon>
        <taxon>Dikarya</taxon>
        <taxon>Ascomycota</taxon>
        <taxon>Pezizomycotina</taxon>
        <taxon>Dothideomycetes</taxon>
        <taxon>Dothideomycetidae</taxon>
        <taxon>Capnodiales</taxon>
        <taxon>Piedraiaceae</taxon>
        <taxon>Piedraia</taxon>
    </lineage>
</organism>
<evidence type="ECO:0000313" key="3">
    <source>
        <dbReference type="Proteomes" id="UP000799421"/>
    </source>
</evidence>
<name>A0A6A7C3W9_9PEZI</name>
<keyword evidence="1" id="KW-1133">Transmembrane helix</keyword>
<keyword evidence="1" id="KW-0472">Membrane</keyword>
<dbReference type="AlphaFoldDB" id="A0A6A7C3W9"/>
<keyword evidence="1" id="KW-0812">Transmembrane</keyword>
<dbReference type="EMBL" id="MU005968">
    <property type="protein sequence ID" value="KAF2862063.1"/>
    <property type="molecule type" value="Genomic_DNA"/>
</dbReference>
<gene>
    <name evidence="2" type="ORF">K470DRAFT_256323</name>
</gene>
<dbReference type="Proteomes" id="UP000799421">
    <property type="component" value="Unassembled WGS sequence"/>
</dbReference>
<proteinExistence type="predicted"/>
<accession>A0A6A7C3W9</accession>
<feature type="non-terminal residue" evidence="2">
    <location>
        <position position="1"/>
    </location>
</feature>
<feature type="transmembrane region" description="Helical" evidence="1">
    <location>
        <begin position="21"/>
        <end position="43"/>
    </location>
</feature>
<reference evidence="2" key="1">
    <citation type="journal article" date="2020" name="Stud. Mycol.">
        <title>101 Dothideomycetes genomes: a test case for predicting lifestyles and emergence of pathogens.</title>
        <authorList>
            <person name="Haridas S."/>
            <person name="Albert R."/>
            <person name="Binder M."/>
            <person name="Bloem J."/>
            <person name="Labutti K."/>
            <person name="Salamov A."/>
            <person name="Andreopoulos B."/>
            <person name="Baker S."/>
            <person name="Barry K."/>
            <person name="Bills G."/>
            <person name="Bluhm B."/>
            <person name="Cannon C."/>
            <person name="Castanera R."/>
            <person name="Culley D."/>
            <person name="Daum C."/>
            <person name="Ezra D."/>
            <person name="Gonzalez J."/>
            <person name="Henrissat B."/>
            <person name="Kuo A."/>
            <person name="Liang C."/>
            <person name="Lipzen A."/>
            <person name="Lutzoni F."/>
            <person name="Magnuson J."/>
            <person name="Mondo S."/>
            <person name="Nolan M."/>
            <person name="Ohm R."/>
            <person name="Pangilinan J."/>
            <person name="Park H.-J."/>
            <person name="Ramirez L."/>
            <person name="Alfaro M."/>
            <person name="Sun H."/>
            <person name="Tritt A."/>
            <person name="Yoshinaga Y."/>
            <person name="Zwiers L.-H."/>
            <person name="Turgeon B."/>
            <person name="Goodwin S."/>
            <person name="Spatafora J."/>
            <person name="Crous P."/>
            <person name="Grigoriev I."/>
        </authorList>
    </citation>
    <scope>NUCLEOTIDE SEQUENCE</scope>
    <source>
        <strain evidence="2">CBS 480.64</strain>
    </source>
</reference>
<evidence type="ECO:0000256" key="1">
    <source>
        <dbReference type="SAM" id="Phobius"/>
    </source>
</evidence>
<sequence>MGRFAYRVQPYNRKNHLLYKLSLVLGVPLPLQLLSIFGCRSTMLRQWLWVSL</sequence>